<dbReference type="InterPro" id="IPR052891">
    <property type="entry name" value="DNA-3mA_glycosylase"/>
</dbReference>
<reference evidence="2 3" key="1">
    <citation type="journal article" date="2011" name="J. Bacteriol.">
        <title>Genome sequence of the nonpathogenic Listeria monocytogenes serovar 4a strain M7.</title>
        <authorList>
            <person name="Chen J."/>
            <person name="Xia Y."/>
            <person name="Cheng C."/>
            <person name="Fang C."/>
            <person name="Shan Y."/>
            <person name="Jin G."/>
            <person name="Fang W."/>
        </authorList>
    </citation>
    <scope>NUCLEOTIDE SEQUENCE [LARGE SCALE GENOMIC DNA]</scope>
    <source>
        <strain evidence="2 3">M7</strain>
    </source>
</reference>
<keyword evidence="2" id="KW-0326">Glycosidase</keyword>
<feature type="binding site" evidence="1">
    <location>
        <position position="182"/>
    </location>
    <ligand>
        <name>Zn(2+)</name>
        <dbReference type="ChEBI" id="CHEBI:29105"/>
    </ligand>
</feature>
<dbReference type="PATRIC" id="fig|1030009.3.peg.1719"/>
<sequence length="193" mass="22252">MSEELRCPWSINDPFELEYHDTEWCVPSKDDTYLFEMLNLEGAQAGLSWRLILHKRKAYQEAFFHFDIEKCARLTDDELATIVEEAAIVKNRLKVKAVRTNALATQKVQAEFGSFANYIWGFTNNERIINEWQGMGQVPASTELSEKISKDLKKRGFKFVGPVIIYSYLQAIGILDDHLLSCPFHTLNREASK</sequence>
<evidence type="ECO:0000313" key="3">
    <source>
        <dbReference type="Proteomes" id="UP000000486"/>
    </source>
</evidence>
<dbReference type="GO" id="GO:0006284">
    <property type="term" value="P:base-excision repair"/>
    <property type="evidence" value="ECO:0007669"/>
    <property type="project" value="InterPro"/>
</dbReference>
<name>A0A0E0UWM8_LISMM</name>
<dbReference type="GO" id="GO:0008725">
    <property type="term" value="F:DNA-3-methyladenine glycosylase activity"/>
    <property type="evidence" value="ECO:0007669"/>
    <property type="project" value="InterPro"/>
</dbReference>
<dbReference type="InterPro" id="IPR005019">
    <property type="entry name" value="Adenine_glyco"/>
</dbReference>
<feature type="binding site" evidence="1">
    <location>
        <position position="178"/>
    </location>
    <ligand>
        <name>Zn(2+)</name>
        <dbReference type="ChEBI" id="CHEBI:29105"/>
    </ligand>
</feature>
<evidence type="ECO:0000313" key="2">
    <source>
        <dbReference type="EMBL" id="AEH92736.1"/>
    </source>
</evidence>
<dbReference type="HOGENOM" id="CLU_083758_1_0_9"/>
<dbReference type="SUPFAM" id="SSF48150">
    <property type="entry name" value="DNA-glycosylase"/>
    <property type="match status" value="1"/>
</dbReference>
<proteinExistence type="predicted"/>
<evidence type="ECO:0000256" key="1">
    <source>
        <dbReference type="PIRSR" id="PIRSR605019-1"/>
    </source>
</evidence>
<dbReference type="EMBL" id="CP002816">
    <property type="protein sequence ID" value="AEH92736.1"/>
    <property type="molecule type" value="Genomic_DNA"/>
</dbReference>
<dbReference type="InterPro" id="IPR011257">
    <property type="entry name" value="DNA_glycosylase"/>
</dbReference>
<gene>
    <name evidence="2" type="primary">tag</name>
    <name evidence="2" type="ordered locus">LMM7_1731</name>
</gene>
<dbReference type="AlphaFoldDB" id="A0A0E0UWM8"/>
<feature type="binding site" evidence="1">
    <location>
        <position position="20"/>
    </location>
    <ligand>
        <name>Zn(2+)</name>
        <dbReference type="ChEBI" id="CHEBI:29105"/>
    </ligand>
</feature>
<dbReference type="PANTHER" id="PTHR30037">
    <property type="entry name" value="DNA-3-METHYLADENINE GLYCOSYLASE 1"/>
    <property type="match status" value="1"/>
</dbReference>
<organism evidence="2 3">
    <name type="scientific">Listeria monocytogenes serotype 4a (strain M7)</name>
    <dbReference type="NCBI Taxonomy" id="1030009"/>
    <lineage>
        <taxon>Bacteria</taxon>
        <taxon>Bacillati</taxon>
        <taxon>Bacillota</taxon>
        <taxon>Bacilli</taxon>
        <taxon>Bacillales</taxon>
        <taxon>Listeriaceae</taxon>
        <taxon>Listeria</taxon>
    </lineage>
</organism>
<dbReference type="Proteomes" id="UP000000486">
    <property type="component" value="Chromosome"/>
</dbReference>
<keyword evidence="2" id="KW-0378">Hydrolase</keyword>
<keyword evidence="1" id="KW-0479">Metal-binding</keyword>
<dbReference type="GO" id="GO:0046872">
    <property type="term" value="F:metal ion binding"/>
    <property type="evidence" value="ECO:0007669"/>
    <property type="project" value="UniProtKB-KW"/>
</dbReference>
<dbReference type="PANTHER" id="PTHR30037:SF4">
    <property type="entry name" value="DNA-3-METHYLADENINE GLYCOSYLASE I"/>
    <property type="match status" value="1"/>
</dbReference>
<dbReference type="RefSeq" id="WP_012581220.1">
    <property type="nucleotide sequence ID" value="NC_017537.1"/>
</dbReference>
<keyword evidence="1" id="KW-0862">Zinc</keyword>
<dbReference type="Gene3D" id="1.10.340.30">
    <property type="entry name" value="Hypothetical protein, domain 2"/>
    <property type="match status" value="1"/>
</dbReference>
<dbReference type="Pfam" id="PF03352">
    <property type="entry name" value="Adenine_glyco"/>
    <property type="match status" value="1"/>
</dbReference>
<dbReference type="KEGG" id="lmq:LMM7_1731"/>
<feature type="binding site" evidence="1">
    <location>
        <position position="7"/>
    </location>
    <ligand>
        <name>Zn(2+)</name>
        <dbReference type="ChEBI" id="CHEBI:29105"/>
    </ligand>
</feature>
<accession>A0A0E0UWM8</accession>
<protein>
    <submittedName>
        <fullName evidence="2">DNA-3-methyladenine glycosidase</fullName>
    </submittedName>
</protein>